<feature type="domain" description="Dihydroxy-acid/6-phosphogluconate dehydratase N-terminal" evidence="11">
    <location>
        <begin position="69"/>
        <end position="380"/>
    </location>
</feature>
<dbReference type="PROSITE" id="PS00887">
    <property type="entry name" value="ILVD_EDD_2"/>
    <property type="match status" value="1"/>
</dbReference>
<evidence type="ECO:0000256" key="9">
    <source>
        <dbReference type="HAMAP-Rule" id="MF_02094"/>
    </source>
</evidence>
<dbReference type="EMBL" id="JBHRXI010000004">
    <property type="protein sequence ID" value="MFC3613339.1"/>
    <property type="molecule type" value="Genomic_DNA"/>
</dbReference>
<keyword evidence="14" id="KW-1185">Reference proteome</keyword>
<dbReference type="InterPro" id="IPR000581">
    <property type="entry name" value="ILV_EDD_N"/>
</dbReference>
<feature type="binding site" evidence="9">
    <location>
        <position position="155"/>
    </location>
    <ligand>
        <name>[4Fe-4S] cluster</name>
        <dbReference type="ChEBI" id="CHEBI:49883"/>
    </ligand>
</feature>
<evidence type="ECO:0000256" key="7">
    <source>
        <dbReference type="ARBA" id="ARBA00023239"/>
    </source>
</evidence>
<evidence type="ECO:0000256" key="6">
    <source>
        <dbReference type="ARBA" id="ARBA00023064"/>
    </source>
</evidence>
<accession>A0ABV7TF48</accession>
<evidence type="ECO:0000256" key="1">
    <source>
        <dbReference type="ARBA" id="ARBA00006486"/>
    </source>
</evidence>
<comment type="cofactor">
    <cofactor evidence="9">
        <name>[4Fe-4S] cluster</name>
        <dbReference type="ChEBI" id="CHEBI:49883"/>
    </cofactor>
    <text evidence="9">Binds 1 [4Fe-4S] cluster.</text>
</comment>
<evidence type="ECO:0000313" key="13">
    <source>
        <dbReference type="EMBL" id="MFC3613339.1"/>
    </source>
</evidence>
<dbReference type="InterPro" id="IPR004786">
    <property type="entry name" value="6-phosphgluc_deHydtase"/>
</dbReference>
<gene>
    <name evidence="9 13" type="primary">edd</name>
    <name evidence="13" type="ORF">ACFORG_06165</name>
</gene>
<comment type="function">
    <text evidence="9">Catalyzes the dehydration of 6-phospho-D-gluconate to 2-dehydro-3-deoxy-6-phospho-D-gluconate.</text>
</comment>
<dbReference type="Proteomes" id="UP001595629">
    <property type="component" value="Unassembled WGS sequence"/>
</dbReference>
<keyword evidence="2 9" id="KW-0004">4Fe-4S</keyword>
<dbReference type="GO" id="GO:0004456">
    <property type="term" value="F:phosphogluconate dehydratase activity"/>
    <property type="evidence" value="ECO:0007669"/>
    <property type="project" value="UniProtKB-EC"/>
</dbReference>
<keyword evidence="8 9" id="KW-0119">Carbohydrate metabolism</keyword>
<evidence type="ECO:0000256" key="2">
    <source>
        <dbReference type="ARBA" id="ARBA00022485"/>
    </source>
</evidence>
<dbReference type="InterPro" id="IPR042096">
    <property type="entry name" value="Dihydro-acid_dehy_C"/>
</dbReference>
<keyword evidence="5 9" id="KW-0411">Iron-sulfur</keyword>
<dbReference type="SUPFAM" id="SSF52016">
    <property type="entry name" value="LeuD/IlvD-like"/>
    <property type="match status" value="1"/>
</dbReference>
<evidence type="ECO:0000256" key="4">
    <source>
        <dbReference type="ARBA" id="ARBA00023004"/>
    </source>
</evidence>
<sequence>MPLNSTIERVTERIIERSTDARADYLARMKAAQSKGPARAHLSCSGQAHAYAAMGDDKHKLVEGSAGNLGIVTAFNDMLSAHQPFETYPALIKQAVREIGGTAQVAGGVPAMCDGVTQGEAGMELSLFSRDVIALAASVALSHNTFDAAVFLGVCDKIVPGLLIAAQAFGHLPAVFLPAGPMTSGMPNEEKAMVRQEFAAGKCGRDKLMAAEMAAYHGPGTCTFYGTANTNQMLMEFMGLHLPGASFVTPNTPLRDALTKHGAQQALSLSALGNSYTPVCNILDEKSFVNGIVGLGATGGSTNLLIHLVAMARAGGVILDWEDFSELSEVTPLLARVYPNGLADVNHFHAAGGLGYMIGELLGAGLLHPDTQTVAGEGLEHYTEDPVLKDGVLGWRAGTSESLNDKILRPASDPFQPTGGLKRMTGSLGTAVMKVSAVAPENRIVEAPARVFHDQDEVKAAFKAGELTGDVVVVVRFQGPKANGMPELHSLTPLLSICQGRGQKVALVTDGRMSGASGKVPAAIHVSPEAVDGGPIAQVRDGDLLRVDGEVGTLDILAEEVAGRPNAEADLSAAHWGMGRELFAAFRNTVGAASDGASIFGD</sequence>
<dbReference type="NCBIfam" id="TIGR01196">
    <property type="entry name" value="edd"/>
    <property type="match status" value="1"/>
</dbReference>
<dbReference type="HAMAP" id="MF_02094">
    <property type="entry name" value="Edd"/>
    <property type="match status" value="1"/>
</dbReference>
<dbReference type="PROSITE" id="PS00886">
    <property type="entry name" value="ILVD_EDD_1"/>
    <property type="match status" value="1"/>
</dbReference>
<comment type="caution">
    <text evidence="13">The sequence shown here is derived from an EMBL/GenBank/DDBJ whole genome shotgun (WGS) entry which is preliminary data.</text>
</comment>
<keyword evidence="4 9" id="KW-0408">Iron</keyword>
<feature type="binding site" evidence="9">
    <location>
        <position position="222"/>
    </location>
    <ligand>
        <name>[4Fe-4S] cluster</name>
        <dbReference type="ChEBI" id="CHEBI:49883"/>
    </ligand>
</feature>
<evidence type="ECO:0000256" key="3">
    <source>
        <dbReference type="ARBA" id="ARBA00022723"/>
    </source>
</evidence>
<comment type="catalytic activity">
    <reaction evidence="9">
        <text>6-phospho-D-gluconate = 2-dehydro-3-deoxy-6-phospho-D-gluconate + H2O</text>
        <dbReference type="Rhea" id="RHEA:17277"/>
        <dbReference type="ChEBI" id="CHEBI:15377"/>
        <dbReference type="ChEBI" id="CHEBI:57569"/>
        <dbReference type="ChEBI" id="CHEBI:58759"/>
        <dbReference type="EC" id="4.2.1.12"/>
    </reaction>
</comment>
<dbReference type="InterPro" id="IPR020558">
    <property type="entry name" value="DiOHA_6PGluconate_deHydtase_CS"/>
</dbReference>
<name>A0ABV7TF48_9RHOB</name>
<dbReference type="InterPro" id="IPR037237">
    <property type="entry name" value="IlvD/EDD_N"/>
</dbReference>
<evidence type="ECO:0000313" key="14">
    <source>
        <dbReference type="Proteomes" id="UP001595629"/>
    </source>
</evidence>
<dbReference type="EC" id="4.2.1.12" evidence="9 10"/>
<keyword evidence="6 9" id="KW-0311">Gluconate utilization</keyword>
<comment type="similarity">
    <text evidence="1 9">Belongs to the IlvD/Edd family.</text>
</comment>
<dbReference type="Gene3D" id="3.50.30.80">
    <property type="entry name" value="IlvD/EDD C-terminal domain-like"/>
    <property type="match status" value="1"/>
</dbReference>
<dbReference type="InterPro" id="IPR056740">
    <property type="entry name" value="ILV_EDD_C"/>
</dbReference>
<feature type="domain" description="Dihydroxy-acid/6-phosphogluconate dehydratase C-terminal" evidence="12">
    <location>
        <begin position="406"/>
        <end position="597"/>
    </location>
</feature>
<dbReference type="SUPFAM" id="SSF143975">
    <property type="entry name" value="IlvD/EDD N-terminal domain-like"/>
    <property type="match status" value="1"/>
</dbReference>
<keyword evidence="3 9" id="KW-0479">Metal-binding</keyword>
<dbReference type="RefSeq" id="WP_386734508.1">
    <property type="nucleotide sequence ID" value="NZ_JBHRXI010000004.1"/>
</dbReference>
<evidence type="ECO:0000256" key="8">
    <source>
        <dbReference type="ARBA" id="ARBA00023277"/>
    </source>
</evidence>
<evidence type="ECO:0000259" key="12">
    <source>
        <dbReference type="Pfam" id="PF24877"/>
    </source>
</evidence>
<dbReference type="Pfam" id="PF00920">
    <property type="entry name" value="ILVD_EDD_N"/>
    <property type="match status" value="1"/>
</dbReference>
<evidence type="ECO:0000256" key="10">
    <source>
        <dbReference type="NCBIfam" id="TIGR01196"/>
    </source>
</evidence>
<reference evidence="14" key="1">
    <citation type="journal article" date="2019" name="Int. J. Syst. Evol. Microbiol.">
        <title>The Global Catalogue of Microorganisms (GCM) 10K type strain sequencing project: providing services to taxonomists for standard genome sequencing and annotation.</title>
        <authorList>
            <consortium name="The Broad Institute Genomics Platform"/>
            <consortium name="The Broad Institute Genome Sequencing Center for Infectious Disease"/>
            <person name="Wu L."/>
            <person name="Ma J."/>
        </authorList>
    </citation>
    <scope>NUCLEOTIDE SEQUENCE [LARGE SCALE GENOMIC DNA]</scope>
    <source>
        <strain evidence="14">KCTC 42911</strain>
    </source>
</reference>
<organism evidence="13 14">
    <name type="scientific">Lutimaribacter marinistellae</name>
    <dbReference type="NCBI Taxonomy" id="1820329"/>
    <lineage>
        <taxon>Bacteria</taxon>
        <taxon>Pseudomonadati</taxon>
        <taxon>Pseudomonadota</taxon>
        <taxon>Alphaproteobacteria</taxon>
        <taxon>Rhodobacterales</taxon>
        <taxon>Roseobacteraceae</taxon>
        <taxon>Lutimaribacter</taxon>
    </lineage>
</organism>
<keyword evidence="7 9" id="KW-0456">Lyase</keyword>
<proteinExistence type="inferred from homology"/>
<protein>
    <recommendedName>
        <fullName evidence="9 10">Phosphogluconate dehydratase</fullName>
        <ecNumber evidence="9 10">4.2.1.12</ecNumber>
    </recommendedName>
</protein>
<evidence type="ECO:0000259" key="11">
    <source>
        <dbReference type="Pfam" id="PF00920"/>
    </source>
</evidence>
<evidence type="ECO:0000256" key="5">
    <source>
        <dbReference type="ARBA" id="ARBA00023014"/>
    </source>
</evidence>
<dbReference type="PANTHER" id="PTHR43661:SF1">
    <property type="entry name" value="PHOSPHOGLUCONATE DEHYDRATASE"/>
    <property type="match status" value="1"/>
</dbReference>
<dbReference type="PANTHER" id="PTHR43661">
    <property type="entry name" value="D-XYLONATE DEHYDRATASE"/>
    <property type="match status" value="1"/>
</dbReference>
<comment type="pathway">
    <text evidence="9">Carbohydrate metabolism; Entner-Doudoroff pathway.</text>
</comment>
<dbReference type="Pfam" id="PF24877">
    <property type="entry name" value="ILV_EDD_C"/>
    <property type="match status" value="1"/>
</dbReference>